<name>A0A4D6KUC1_VIGUN</name>
<organism evidence="1 2">
    <name type="scientific">Vigna unguiculata</name>
    <name type="common">Cowpea</name>
    <dbReference type="NCBI Taxonomy" id="3917"/>
    <lineage>
        <taxon>Eukaryota</taxon>
        <taxon>Viridiplantae</taxon>
        <taxon>Streptophyta</taxon>
        <taxon>Embryophyta</taxon>
        <taxon>Tracheophyta</taxon>
        <taxon>Spermatophyta</taxon>
        <taxon>Magnoliopsida</taxon>
        <taxon>eudicotyledons</taxon>
        <taxon>Gunneridae</taxon>
        <taxon>Pentapetalae</taxon>
        <taxon>rosids</taxon>
        <taxon>fabids</taxon>
        <taxon>Fabales</taxon>
        <taxon>Fabaceae</taxon>
        <taxon>Papilionoideae</taxon>
        <taxon>50 kb inversion clade</taxon>
        <taxon>NPAAA clade</taxon>
        <taxon>indigoferoid/millettioid clade</taxon>
        <taxon>Phaseoleae</taxon>
        <taxon>Vigna</taxon>
    </lineage>
</organism>
<evidence type="ECO:0000313" key="1">
    <source>
        <dbReference type="EMBL" id="QCD81052.1"/>
    </source>
</evidence>
<dbReference type="EMBL" id="CP039346">
    <property type="protein sequence ID" value="QCD81052.1"/>
    <property type="molecule type" value="Genomic_DNA"/>
</dbReference>
<reference evidence="1 2" key="1">
    <citation type="submission" date="2019-04" db="EMBL/GenBank/DDBJ databases">
        <title>An improved genome assembly and genetic linkage map for asparagus bean, Vigna unguiculata ssp. sesquipedialis.</title>
        <authorList>
            <person name="Xia Q."/>
            <person name="Zhang R."/>
            <person name="Dong Y."/>
        </authorList>
    </citation>
    <scope>NUCLEOTIDE SEQUENCE [LARGE SCALE GENOMIC DNA]</scope>
    <source>
        <tissue evidence="1">Leaf</tissue>
    </source>
</reference>
<evidence type="ECO:0000313" key="2">
    <source>
        <dbReference type="Proteomes" id="UP000501690"/>
    </source>
</evidence>
<protein>
    <submittedName>
        <fullName evidence="1">Uncharacterized protein</fullName>
    </submittedName>
</protein>
<dbReference type="Proteomes" id="UP000501690">
    <property type="component" value="Linkage Group LG2"/>
</dbReference>
<accession>A0A4D6KUC1</accession>
<sequence length="155" mass="17561">MVTAISCFFSSSPSSFQRNINLKLRLSLHRQRVAHWTIYDKDKSSQYIHGVPKLRGRHQKQHAWVPEKHDSISENIFPINKSCFHLSQNGGKSRLVPFCDLNRDNEVISSNSERTQNSASWMLGPAILVASFILPPLILPKVMLNNFGESSSLSN</sequence>
<keyword evidence="2" id="KW-1185">Reference proteome</keyword>
<proteinExistence type="predicted"/>
<dbReference type="AlphaFoldDB" id="A0A4D6KUC1"/>
<gene>
    <name evidence="1" type="ORF">DEO72_LG2g1376</name>
</gene>